<protein>
    <recommendedName>
        <fullName evidence="3">SMI1/KNR4 family protein</fullName>
    </recommendedName>
</protein>
<gene>
    <name evidence="1" type="ORF">EV186_1011268</name>
</gene>
<proteinExistence type="predicted"/>
<dbReference type="RefSeq" id="WP_133848074.1">
    <property type="nucleotide sequence ID" value="NZ_SNXZ01000001.1"/>
</dbReference>
<dbReference type="Proteomes" id="UP000295444">
    <property type="component" value="Unassembled WGS sequence"/>
</dbReference>
<evidence type="ECO:0000313" key="2">
    <source>
        <dbReference type="Proteomes" id="UP000295444"/>
    </source>
</evidence>
<keyword evidence="2" id="KW-1185">Reference proteome</keyword>
<dbReference type="OrthoDB" id="672028at2"/>
<dbReference type="EMBL" id="SNXZ01000001">
    <property type="protein sequence ID" value="TDQ05299.1"/>
    <property type="molecule type" value="Genomic_DNA"/>
</dbReference>
<accession>A0A4R6SMD8</accession>
<organism evidence="1 2">
    <name type="scientific">Labedaea rhizosphaerae</name>
    <dbReference type="NCBI Taxonomy" id="598644"/>
    <lineage>
        <taxon>Bacteria</taxon>
        <taxon>Bacillati</taxon>
        <taxon>Actinomycetota</taxon>
        <taxon>Actinomycetes</taxon>
        <taxon>Pseudonocardiales</taxon>
        <taxon>Pseudonocardiaceae</taxon>
        <taxon>Labedaea</taxon>
    </lineage>
</organism>
<comment type="caution">
    <text evidence="1">The sequence shown here is derived from an EMBL/GenBank/DDBJ whole genome shotgun (WGS) entry which is preliminary data.</text>
</comment>
<dbReference type="AlphaFoldDB" id="A0A4R6SMD8"/>
<evidence type="ECO:0008006" key="3">
    <source>
        <dbReference type="Google" id="ProtNLM"/>
    </source>
</evidence>
<reference evidence="1 2" key="1">
    <citation type="submission" date="2019-03" db="EMBL/GenBank/DDBJ databases">
        <title>Genomic Encyclopedia of Type Strains, Phase IV (KMG-IV): sequencing the most valuable type-strain genomes for metagenomic binning, comparative biology and taxonomic classification.</title>
        <authorList>
            <person name="Goeker M."/>
        </authorList>
    </citation>
    <scope>NUCLEOTIDE SEQUENCE [LARGE SCALE GENOMIC DNA]</scope>
    <source>
        <strain evidence="1 2">DSM 45361</strain>
    </source>
</reference>
<sequence length="206" mass="22454">MSVVDLLQRAKGPLGPTVDVDFGVEQGPLAELARLLSAMNGFFAYNAGVHVFRAGDEGAGYDVLNWNSTQLWKSHYQGLADDFFCFGQDILGTQFAVHQDQVVAFDPEDATYKVIGPTLGDWAAWLAKDQDVNATNGLAHAWQKTNGALAPHERLLPRQLIILGGEVAFDNLIVSDAAKAMRVRGPIAKQIHDVPDGTRIRIEVTE</sequence>
<evidence type="ECO:0000313" key="1">
    <source>
        <dbReference type="EMBL" id="TDQ05299.1"/>
    </source>
</evidence>
<name>A0A4R6SMD8_LABRH</name>